<dbReference type="AlphaFoldDB" id="A0A1Q9BPT2"/>
<evidence type="ECO:0000313" key="3">
    <source>
        <dbReference type="Proteomes" id="UP000186817"/>
    </source>
</evidence>
<sequence>VKEALPRLLEIFNEIDEDASGCVTHDEIEKARESVGAQIGLGPYTAMVV</sequence>
<dbReference type="InterPro" id="IPR018247">
    <property type="entry name" value="EF_Hand_1_Ca_BS"/>
</dbReference>
<feature type="non-terminal residue" evidence="2">
    <location>
        <position position="1"/>
    </location>
</feature>
<name>A0A1Q9BPT2_SYMMI</name>
<reference evidence="2 3" key="1">
    <citation type="submission" date="2016-02" db="EMBL/GenBank/DDBJ databases">
        <title>Genome analysis of coral dinoflagellate symbionts highlights evolutionary adaptations to a symbiotic lifestyle.</title>
        <authorList>
            <person name="Aranda M."/>
            <person name="Li Y."/>
            <person name="Liew Y.J."/>
            <person name="Baumgarten S."/>
            <person name="Simakov O."/>
            <person name="Wilson M."/>
            <person name="Piel J."/>
            <person name="Ashoor H."/>
            <person name="Bougouffa S."/>
            <person name="Bajic V.B."/>
            <person name="Ryu T."/>
            <person name="Ravasi T."/>
            <person name="Bayer T."/>
            <person name="Micklem G."/>
            <person name="Kim H."/>
            <person name="Bhak J."/>
            <person name="Lajeunesse T.C."/>
            <person name="Voolstra C.R."/>
        </authorList>
    </citation>
    <scope>NUCLEOTIDE SEQUENCE [LARGE SCALE GENOMIC DNA]</scope>
    <source>
        <strain evidence="2 3">CCMP2467</strain>
    </source>
</reference>
<evidence type="ECO:0000259" key="1">
    <source>
        <dbReference type="PROSITE" id="PS50222"/>
    </source>
</evidence>
<comment type="caution">
    <text evidence="2">The sequence shown here is derived from an EMBL/GenBank/DDBJ whole genome shotgun (WGS) entry which is preliminary data.</text>
</comment>
<protein>
    <recommendedName>
        <fullName evidence="1">EF-hand domain-containing protein</fullName>
    </recommendedName>
</protein>
<organism evidence="2 3">
    <name type="scientific">Symbiodinium microadriaticum</name>
    <name type="common">Dinoflagellate</name>
    <name type="synonym">Zooxanthella microadriatica</name>
    <dbReference type="NCBI Taxonomy" id="2951"/>
    <lineage>
        <taxon>Eukaryota</taxon>
        <taxon>Sar</taxon>
        <taxon>Alveolata</taxon>
        <taxon>Dinophyceae</taxon>
        <taxon>Suessiales</taxon>
        <taxon>Symbiodiniaceae</taxon>
        <taxon>Symbiodinium</taxon>
    </lineage>
</organism>
<gene>
    <name evidence="2" type="ORF">AK812_SmicGene48396</name>
</gene>
<dbReference type="Proteomes" id="UP000186817">
    <property type="component" value="Unassembled WGS sequence"/>
</dbReference>
<dbReference type="EMBL" id="LSRX01007761">
    <property type="protein sequence ID" value="OLP71825.1"/>
    <property type="molecule type" value="Genomic_DNA"/>
</dbReference>
<dbReference type="PROSITE" id="PS50222">
    <property type="entry name" value="EF_HAND_2"/>
    <property type="match status" value="1"/>
</dbReference>
<evidence type="ECO:0000313" key="2">
    <source>
        <dbReference type="EMBL" id="OLP71825.1"/>
    </source>
</evidence>
<dbReference type="InterPro" id="IPR002048">
    <property type="entry name" value="EF_hand_dom"/>
</dbReference>
<accession>A0A1Q9BPT2</accession>
<dbReference type="GO" id="GO:0005509">
    <property type="term" value="F:calcium ion binding"/>
    <property type="evidence" value="ECO:0007669"/>
    <property type="project" value="InterPro"/>
</dbReference>
<keyword evidence="3" id="KW-1185">Reference proteome</keyword>
<proteinExistence type="predicted"/>
<dbReference type="Gene3D" id="1.10.238.10">
    <property type="entry name" value="EF-hand"/>
    <property type="match status" value="1"/>
</dbReference>
<feature type="domain" description="EF-hand" evidence="1">
    <location>
        <begin position="3"/>
        <end position="38"/>
    </location>
</feature>
<dbReference type="PROSITE" id="PS00018">
    <property type="entry name" value="EF_HAND_1"/>
    <property type="match status" value="1"/>
</dbReference>